<feature type="compositionally biased region" description="Polar residues" evidence="1">
    <location>
        <begin position="474"/>
        <end position="484"/>
    </location>
</feature>
<feature type="region of interest" description="Disordered" evidence="1">
    <location>
        <begin position="516"/>
        <end position="683"/>
    </location>
</feature>
<feature type="compositionally biased region" description="Low complexity" evidence="1">
    <location>
        <begin position="322"/>
        <end position="335"/>
    </location>
</feature>
<proteinExistence type="predicted"/>
<evidence type="ECO:0000313" key="3">
    <source>
        <dbReference type="Proteomes" id="UP001215598"/>
    </source>
</evidence>
<feature type="region of interest" description="Disordered" evidence="1">
    <location>
        <begin position="1"/>
        <end position="61"/>
    </location>
</feature>
<name>A0AAD7JAK7_9AGAR</name>
<sequence length="683" mass="73555">MSRPGPLPARLSRRLPRAPHIHPRLPCRRLLQPAPLKAPRRAPSPRSRPKQDIRHRHPPLPQWHRLCPLSPLLKALPQRKPRLVCEHPLRFPPSVSTRSSPQTPSSPAHSLHTPSLAFSIDEHAELDEDDLLEGPPLRDLQKTPLDSLDDFDVPVPPLPGSASFRSTPPRTATPRRESIALNSVAMPITDSDTEPDFDALEDRAGSPDIASILATTPRPRLSSLAHRTSDFDHEPPWEEEFIDDYGQVRGSIYSVASKASERYAFGFPEEPDAQSVSSDNGHPVWDEPNDSDSDLDLHTALPQLMLHHGFLSPRSKLLANTASTSLAPTPSPASTVFGNTDPLPRDTRDTPNRRVRHRDGKLLRGGIGLTTGLGWSDSEDEDAPSALTRRISNLNLHRSRSQLGLSRASSFSILGGSASTRSSTFSHSTSRLPSRRTQSEYAEDTGVDEFGTVARREGPPTSWTRRSEPPSRLSRAQSQTQLTRGASIRTDESAGSAMSLPLMRSHSRVLRVMAADKEKPLPRTPSLRRAPSNALVSGIRPRAATGVNASSLPRPQSRAVSLSMQSTPQPGGPSSASTPAPPLPMSSVPHKPQMRPLRLQPRPAVIGGDRAPVPVPSVPSVLPGLSTSHTASSLASSTSSSSGLSVSTSATSISLLSPSPSMSLLTPSSPIGSPAFPRAPVAV</sequence>
<gene>
    <name evidence="2" type="ORF">B0H16DRAFT_1719964</name>
</gene>
<feature type="region of interest" description="Disordered" evidence="1">
    <location>
        <begin position="132"/>
        <end position="174"/>
    </location>
</feature>
<feature type="compositionally biased region" description="Low complexity" evidence="1">
    <location>
        <begin position="563"/>
        <end position="578"/>
    </location>
</feature>
<feature type="compositionally biased region" description="Low complexity" evidence="1">
    <location>
        <begin position="618"/>
        <end position="669"/>
    </location>
</feature>
<feature type="compositionally biased region" description="Low complexity" evidence="1">
    <location>
        <begin position="1"/>
        <end position="10"/>
    </location>
</feature>
<feature type="compositionally biased region" description="Basic residues" evidence="1">
    <location>
        <begin position="11"/>
        <end position="27"/>
    </location>
</feature>
<keyword evidence="3" id="KW-1185">Reference proteome</keyword>
<feature type="compositionally biased region" description="Low complexity" evidence="1">
    <location>
        <begin position="417"/>
        <end position="430"/>
    </location>
</feature>
<feature type="region of interest" description="Disordered" evidence="1">
    <location>
        <begin position="415"/>
        <end position="502"/>
    </location>
</feature>
<feature type="compositionally biased region" description="Polar residues" evidence="1">
    <location>
        <begin position="431"/>
        <end position="440"/>
    </location>
</feature>
<dbReference type="Proteomes" id="UP001215598">
    <property type="component" value="Unassembled WGS sequence"/>
</dbReference>
<comment type="caution">
    <text evidence="2">The sequence shown here is derived from an EMBL/GenBank/DDBJ whole genome shotgun (WGS) entry which is preliminary data.</text>
</comment>
<feature type="compositionally biased region" description="Polar residues" evidence="1">
    <location>
        <begin position="547"/>
        <end position="562"/>
    </location>
</feature>
<feature type="compositionally biased region" description="Low complexity" evidence="1">
    <location>
        <begin position="28"/>
        <end position="37"/>
    </location>
</feature>
<evidence type="ECO:0000313" key="2">
    <source>
        <dbReference type="EMBL" id="KAJ7760463.1"/>
    </source>
</evidence>
<reference evidence="2" key="1">
    <citation type="submission" date="2023-03" db="EMBL/GenBank/DDBJ databases">
        <title>Massive genome expansion in bonnet fungi (Mycena s.s.) driven by repeated elements and novel gene families across ecological guilds.</title>
        <authorList>
            <consortium name="Lawrence Berkeley National Laboratory"/>
            <person name="Harder C.B."/>
            <person name="Miyauchi S."/>
            <person name="Viragh M."/>
            <person name="Kuo A."/>
            <person name="Thoen E."/>
            <person name="Andreopoulos B."/>
            <person name="Lu D."/>
            <person name="Skrede I."/>
            <person name="Drula E."/>
            <person name="Henrissat B."/>
            <person name="Morin E."/>
            <person name="Kohler A."/>
            <person name="Barry K."/>
            <person name="LaButti K."/>
            <person name="Morin E."/>
            <person name="Salamov A."/>
            <person name="Lipzen A."/>
            <person name="Mereny Z."/>
            <person name="Hegedus B."/>
            <person name="Baldrian P."/>
            <person name="Stursova M."/>
            <person name="Weitz H."/>
            <person name="Taylor A."/>
            <person name="Grigoriev I.V."/>
            <person name="Nagy L.G."/>
            <person name="Martin F."/>
            <person name="Kauserud H."/>
        </authorList>
    </citation>
    <scope>NUCLEOTIDE SEQUENCE</scope>
    <source>
        <strain evidence="2">CBHHK182m</strain>
    </source>
</reference>
<dbReference type="AlphaFoldDB" id="A0AAD7JAK7"/>
<feature type="compositionally biased region" description="Low complexity" evidence="1">
    <location>
        <begin position="594"/>
        <end position="603"/>
    </location>
</feature>
<feature type="compositionally biased region" description="Low complexity" evidence="1">
    <location>
        <begin position="92"/>
        <end position="107"/>
    </location>
</feature>
<organism evidence="2 3">
    <name type="scientific">Mycena metata</name>
    <dbReference type="NCBI Taxonomy" id="1033252"/>
    <lineage>
        <taxon>Eukaryota</taxon>
        <taxon>Fungi</taxon>
        <taxon>Dikarya</taxon>
        <taxon>Basidiomycota</taxon>
        <taxon>Agaricomycotina</taxon>
        <taxon>Agaricomycetes</taxon>
        <taxon>Agaricomycetidae</taxon>
        <taxon>Agaricales</taxon>
        <taxon>Marasmiineae</taxon>
        <taxon>Mycenaceae</taxon>
        <taxon>Mycena</taxon>
    </lineage>
</organism>
<evidence type="ECO:0000256" key="1">
    <source>
        <dbReference type="SAM" id="MobiDB-lite"/>
    </source>
</evidence>
<feature type="region of interest" description="Disordered" evidence="1">
    <location>
        <begin position="269"/>
        <end position="296"/>
    </location>
</feature>
<feature type="region of interest" description="Disordered" evidence="1">
    <location>
        <begin position="90"/>
        <end position="113"/>
    </location>
</feature>
<protein>
    <submittedName>
        <fullName evidence="2">Uncharacterized protein</fullName>
    </submittedName>
</protein>
<feature type="region of interest" description="Disordered" evidence="1">
    <location>
        <begin position="322"/>
        <end position="353"/>
    </location>
</feature>
<dbReference type="EMBL" id="JARKIB010000037">
    <property type="protein sequence ID" value="KAJ7760463.1"/>
    <property type="molecule type" value="Genomic_DNA"/>
</dbReference>
<accession>A0AAD7JAK7</accession>
<feature type="compositionally biased region" description="Basic and acidic residues" evidence="1">
    <location>
        <begin position="343"/>
        <end position="352"/>
    </location>
</feature>